<sequence length="61" mass="6565">CDKKNVKYLMNNCYIDTTLKYFGCCSVAKSCLILCDQMDCITPGSSLSPSPGVCSNSCPLS</sequence>
<reference evidence="1" key="1">
    <citation type="submission" date="2023-05" db="EMBL/GenBank/DDBJ databases">
        <authorList>
            <consortium name="ELIXIR-Norway"/>
        </authorList>
    </citation>
    <scope>NUCLEOTIDE SEQUENCE</scope>
</reference>
<feature type="non-terminal residue" evidence="1">
    <location>
        <position position="1"/>
    </location>
</feature>
<evidence type="ECO:0000313" key="2">
    <source>
        <dbReference type="Proteomes" id="UP001162501"/>
    </source>
</evidence>
<gene>
    <name evidence="1" type="ORF">MRATA1EN22A_LOCUS5409</name>
</gene>
<protein>
    <submittedName>
        <fullName evidence="1">Uncharacterized protein</fullName>
    </submittedName>
</protein>
<evidence type="ECO:0000313" key="1">
    <source>
        <dbReference type="EMBL" id="CAM9643267.1"/>
    </source>
</evidence>
<reference evidence="1" key="2">
    <citation type="submission" date="2025-03" db="EMBL/GenBank/DDBJ databases">
        <authorList>
            <consortium name="ELIXIR-Norway"/>
            <consortium name="Elixir Norway"/>
        </authorList>
    </citation>
    <scope>NUCLEOTIDE SEQUENCE</scope>
</reference>
<feature type="non-terminal residue" evidence="1">
    <location>
        <position position="61"/>
    </location>
</feature>
<dbReference type="Proteomes" id="UP001162501">
    <property type="component" value="Chromosome 14"/>
</dbReference>
<proteinExistence type="predicted"/>
<dbReference type="EMBL" id="OX596098">
    <property type="protein sequence ID" value="CAM9643267.1"/>
    <property type="molecule type" value="Genomic_DNA"/>
</dbReference>
<name>A0AC59YF01_RANTA</name>
<organism evidence="1 2">
    <name type="scientific">Rangifer tarandus platyrhynchus</name>
    <name type="common">Svalbard reindeer</name>
    <dbReference type="NCBI Taxonomy" id="3082113"/>
    <lineage>
        <taxon>Eukaryota</taxon>
        <taxon>Metazoa</taxon>
        <taxon>Chordata</taxon>
        <taxon>Craniata</taxon>
        <taxon>Vertebrata</taxon>
        <taxon>Euteleostomi</taxon>
        <taxon>Mammalia</taxon>
        <taxon>Eutheria</taxon>
        <taxon>Laurasiatheria</taxon>
        <taxon>Artiodactyla</taxon>
        <taxon>Ruminantia</taxon>
        <taxon>Pecora</taxon>
        <taxon>Cervidae</taxon>
        <taxon>Odocoileinae</taxon>
        <taxon>Rangifer</taxon>
    </lineage>
</organism>
<accession>A0AC59YF01</accession>